<name>A0A816GPB4_9BILA</name>
<dbReference type="EMBL" id="CAJOBC010148895">
    <property type="protein sequence ID" value="CAF4668167.1"/>
    <property type="molecule type" value="Genomic_DNA"/>
</dbReference>
<keyword evidence="3" id="KW-1185">Reference proteome</keyword>
<dbReference type="Proteomes" id="UP000663829">
    <property type="component" value="Unassembled WGS sequence"/>
</dbReference>
<sequence length="91" mass="10640">SIVETKRVPHLDEITKLGTIIEKNESYEVRMEAKGNRETVEKCASLLEQFNSFNMHEDVPSDSEKWKRKQDIRKLEPKTPLKNLNELELGE</sequence>
<comment type="caution">
    <text evidence="1">The sequence shown here is derived from an EMBL/GenBank/DDBJ whole genome shotgun (WGS) entry which is preliminary data.</text>
</comment>
<protein>
    <submittedName>
        <fullName evidence="1">Uncharacterized protein</fullName>
    </submittedName>
</protein>
<reference evidence="1" key="1">
    <citation type="submission" date="2021-02" db="EMBL/GenBank/DDBJ databases">
        <authorList>
            <person name="Nowell W R."/>
        </authorList>
    </citation>
    <scope>NUCLEOTIDE SEQUENCE</scope>
</reference>
<evidence type="ECO:0000313" key="2">
    <source>
        <dbReference type="EMBL" id="CAF4668167.1"/>
    </source>
</evidence>
<proteinExistence type="predicted"/>
<accession>A0A816GPB4</accession>
<feature type="non-terminal residue" evidence="1">
    <location>
        <position position="1"/>
    </location>
</feature>
<dbReference type="AlphaFoldDB" id="A0A816GPB4"/>
<evidence type="ECO:0000313" key="3">
    <source>
        <dbReference type="Proteomes" id="UP000663829"/>
    </source>
</evidence>
<dbReference type="EMBL" id="CAJNOQ010064330">
    <property type="protein sequence ID" value="CAF1677206.1"/>
    <property type="molecule type" value="Genomic_DNA"/>
</dbReference>
<organism evidence="1 3">
    <name type="scientific">Didymodactylos carnosus</name>
    <dbReference type="NCBI Taxonomy" id="1234261"/>
    <lineage>
        <taxon>Eukaryota</taxon>
        <taxon>Metazoa</taxon>
        <taxon>Spiralia</taxon>
        <taxon>Gnathifera</taxon>
        <taxon>Rotifera</taxon>
        <taxon>Eurotatoria</taxon>
        <taxon>Bdelloidea</taxon>
        <taxon>Philodinida</taxon>
        <taxon>Philodinidae</taxon>
        <taxon>Didymodactylos</taxon>
    </lineage>
</organism>
<evidence type="ECO:0000313" key="1">
    <source>
        <dbReference type="EMBL" id="CAF1677206.1"/>
    </source>
</evidence>
<dbReference type="Proteomes" id="UP000681722">
    <property type="component" value="Unassembled WGS sequence"/>
</dbReference>
<dbReference type="OrthoDB" id="10107668at2759"/>
<gene>
    <name evidence="1" type="ORF">GPM918_LOCUS46500</name>
    <name evidence="2" type="ORF">SRO942_LOCUS50805</name>
</gene>